<keyword evidence="2" id="KW-1185">Reference proteome</keyword>
<name>A0A834NEH5_VESPE</name>
<sequence length="67" mass="7831">MKVSELLEQIDGNVLDRLTMYQGLVIRRHCDSVKNMKKVIWATYYYYNSTDEKPQHQNCPAAAIHDS</sequence>
<organism evidence="1 2">
    <name type="scientific">Vespula pensylvanica</name>
    <name type="common">Western yellow jacket</name>
    <name type="synonym">Wasp</name>
    <dbReference type="NCBI Taxonomy" id="30213"/>
    <lineage>
        <taxon>Eukaryota</taxon>
        <taxon>Metazoa</taxon>
        <taxon>Ecdysozoa</taxon>
        <taxon>Arthropoda</taxon>
        <taxon>Hexapoda</taxon>
        <taxon>Insecta</taxon>
        <taxon>Pterygota</taxon>
        <taxon>Neoptera</taxon>
        <taxon>Endopterygota</taxon>
        <taxon>Hymenoptera</taxon>
        <taxon>Apocrita</taxon>
        <taxon>Aculeata</taxon>
        <taxon>Vespoidea</taxon>
        <taxon>Vespidae</taxon>
        <taxon>Vespinae</taxon>
        <taxon>Vespula</taxon>
    </lineage>
</organism>
<protein>
    <submittedName>
        <fullName evidence="1">Uncharacterized protein</fullName>
    </submittedName>
</protein>
<reference evidence="1" key="1">
    <citation type="journal article" date="2020" name="G3 (Bethesda)">
        <title>High-Quality Assemblies for Three Invasive Social Wasps from the &lt;i&gt;Vespula&lt;/i&gt; Genus.</title>
        <authorList>
            <person name="Harrop T.W.R."/>
            <person name="Guhlin J."/>
            <person name="McLaughlin G.M."/>
            <person name="Permina E."/>
            <person name="Stockwell P."/>
            <person name="Gilligan J."/>
            <person name="Le Lec M.F."/>
            <person name="Gruber M.A.M."/>
            <person name="Quinn O."/>
            <person name="Lovegrove M."/>
            <person name="Duncan E.J."/>
            <person name="Remnant E.J."/>
            <person name="Van Eeckhoven J."/>
            <person name="Graham B."/>
            <person name="Knapp R.A."/>
            <person name="Langford K.W."/>
            <person name="Kronenberg Z."/>
            <person name="Press M.O."/>
            <person name="Eacker S.M."/>
            <person name="Wilson-Rankin E.E."/>
            <person name="Purcell J."/>
            <person name="Lester P.J."/>
            <person name="Dearden P.K."/>
        </authorList>
    </citation>
    <scope>NUCLEOTIDE SEQUENCE</scope>
    <source>
        <strain evidence="1">Volc-1</strain>
    </source>
</reference>
<accession>A0A834NEH5</accession>
<comment type="caution">
    <text evidence="1">The sequence shown here is derived from an EMBL/GenBank/DDBJ whole genome shotgun (WGS) entry which is preliminary data.</text>
</comment>
<gene>
    <name evidence="1" type="ORF">H0235_015172</name>
</gene>
<proteinExistence type="predicted"/>
<dbReference type="Proteomes" id="UP000600918">
    <property type="component" value="Unassembled WGS sequence"/>
</dbReference>
<dbReference type="AlphaFoldDB" id="A0A834NEH5"/>
<evidence type="ECO:0000313" key="1">
    <source>
        <dbReference type="EMBL" id="KAF7404478.1"/>
    </source>
</evidence>
<dbReference type="EMBL" id="JACSDY010000016">
    <property type="protein sequence ID" value="KAF7404478.1"/>
    <property type="molecule type" value="Genomic_DNA"/>
</dbReference>
<evidence type="ECO:0000313" key="2">
    <source>
        <dbReference type="Proteomes" id="UP000600918"/>
    </source>
</evidence>